<dbReference type="SUPFAM" id="SSF58100">
    <property type="entry name" value="Bacterial hemolysins"/>
    <property type="match status" value="1"/>
</dbReference>
<evidence type="ECO:0000256" key="11">
    <source>
        <dbReference type="SAM" id="MobiDB-lite"/>
    </source>
</evidence>
<keyword evidence="4" id="KW-0723">Serine/threonine-protein kinase</keyword>
<evidence type="ECO:0000313" key="14">
    <source>
        <dbReference type="Proteomes" id="UP001634394"/>
    </source>
</evidence>
<dbReference type="PROSITE" id="PS50011">
    <property type="entry name" value="PROTEIN_KINASE_DOM"/>
    <property type="match status" value="1"/>
</dbReference>
<protein>
    <recommendedName>
        <fullName evidence="2">IkappaB kinase</fullName>
        <ecNumber evidence="2">2.7.11.10</ecNumber>
    </recommendedName>
</protein>
<evidence type="ECO:0000256" key="7">
    <source>
        <dbReference type="ARBA" id="ARBA00022777"/>
    </source>
</evidence>
<feature type="region of interest" description="Disordered" evidence="11">
    <location>
        <begin position="664"/>
        <end position="689"/>
    </location>
</feature>
<keyword evidence="6" id="KW-0547">Nucleotide-binding</keyword>
<dbReference type="InterPro" id="IPR011009">
    <property type="entry name" value="Kinase-like_dom_sf"/>
</dbReference>
<evidence type="ECO:0000256" key="9">
    <source>
        <dbReference type="ARBA" id="ARBA00048789"/>
    </source>
</evidence>
<dbReference type="CDD" id="cd12219">
    <property type="entry name" value="Ubl_TBK1_like"/>
    <property type="match status" value="1"/>
</dbReference>
<keyword evidence="14" id="KW-1185">Reference proteome</keyword>
<feature type="compositionally biased region" description="Polar residues" evidence="11">
    <location>
        <begin position="664"/>
        <end position="677"/>
    </location>
</feature>
<dbReference type="Gene3D" id="3.10.20.90">
    <property type="entry name" value="Phosphatidylinositol 3-kinase Catalytic Subunit, Chain A, domain 1"/>
    <property type="match status" value="1"/>
</dbReference>
<dbReference type="GO" id="GO:0005737">
    <property type="term" value="C:cytoplasm"/>
    <property type="evidence" value="ECO:0007669"/>
    <property type="project" value="UniProtKB-SubCell"/>
</dbReference>
<keyword evidence="10" id="KW-0175">Coiled coil</keyword>
<evidence type="ECO:0000313" key="13">
    <source>
        <dbReference type="EMBL" id="KAL3853797.1"/>
    </source>
</evidence>
<dbReference type="Pfam" id="PF00069">
    <property type="entry name" value="Pkinase"/>
    <property type="match status" value="1"/>
</dbReference>
<keyword evidence="7" id="KW-0418">Kinase</keyword>
<evidence type="ECO:0000256" key="4">
    <source>
        <dbReference type="ARBA" id="ARBA00022527"/>
    </source>
</evidence>
<dbReference type="Gene3D" id="3.30.200.20">
    <property type="entry name" value="Phosphorylase Kinase, domain 1"/>
    <property type="match status" value="1"/>
</dbReference>
<dbReference type="PANTHER" id="PTHR22969">
    <property type="entry name" value="IKB KINASE"/>
    <property type="match status" value="1"/>
</dbReference>
<comment type="caution">
    <text evidence="13">The sequence shown here is derived from an EMBL/GenBank/DDBJ whole genome shotgun (WGS) entry which is preliminary data.</text>
</comment>
<dbReference type="InterPro" id="IPR051180">
    <property type="entry name" value="IKK"/>
</dbReference>
<feature type="domain" description="Protein kinase" evidence="12">
    <location>
        <begin position="12"/>
        <end position="303"/>
    </location>
</feature>
<dbReference type="PROSITE" id="PS00108">
    <property type="entry name" value="PROTEIN_KINASE_ST"/>
    <property type="match status" value="1"/>
</dbReference>
<evidence type="ECO:0000256" key="2">
    <source>
        <dbReference type="ARBA" id="ARBA00012442"/>
    </source>
</evidence>
<comment type="catalytic activity">
    <reaction evidence="9">
        <text>L-seryl-[I-kappa-B protein] + ATP = O-phospho-L-seryl-[I-kappa-B protein] + ADP + H(+)</text>
        <dbReference type="Rhea" id="RHEA:19073"/>
        <dbReference type="Rhea" id="RHEA-COMP:13698"/>
        <dbReference type="Rhea" id="RHEA-COMP:13699"/>
        <dbReference type="ChEBI" id="CHEBI:15378"/>
        <dbReference type="ChEBI" id="CHEBI:29999"/>
        <dbReference type="ChEBI" id="CHEBI:30616"/>
        <dbReference type="ChEBI" id="CHEBI:83421"/>
        <dbReference type="ChEBI" id="CHEBI:456216"/>
        <dbReference type="EC" id="2.7.11.10"/>
    </reaction>
</comment>
<feature type="coiled-coil region" evidence="10">
    <location>
        <begin position="629"/>
        <end position="656"/>
    </location>
</feature>
<evidence type="ECO:0000256" key="3">
    <source>
        <dbReference type="ARBA" id="ARBA00022490"/>
    </source>
</evidence>
<dbReference type="FunFam" id="1.10.510.10:FF:000100">
    <property type="entry name" value="inhibitor of nuclear factor kappa-B kinase subunit epsilon"/>
    <property type="match status" value="1"/>
</dbReference>
<comment type="subcellular location">
    <subcellularLocation>
        <location evidence="1">Cytoplasm</location>
    </subcellularLocation>
</comment>
<dbReference type="Gene3D" id="1.10.510.10">
    <property type="entry name" value="Transferase(Phosphotransferase) domain 1"/>
    <property type="match status" value="1"/>
</dbReference>
<keyword evidence="8" id="KW-0067">ATP-binding</keyword>
<evidence type="ECO:0000256" key="5">
    <source>
        <dbReference type="ARBA" id="ARBA00022679"/>
    </source>
</evidence>
<evidence type="ECO:0000259" key="12">
    <source>
        <dbReference type="PROSITE" id="PS50011"/>
    </source>
</evidence>
<dbReference type="Pfam" id="PF18394">
    <property type="entry name" value="TBK1_CCD1"/>
    <property type="match status" value="1"/>
</dbReference>
<accession>A0ABD3UX73</accession>
<sequence>MANLNGTENHVFTKDDVIGKGATCEVYRGIHKITGETHALKIFEHKMGHASTREIQALNRLQHPNIVKFLGQETESQSKRLVAVMEFCEKSLYNVLCEPENVYGLPEEEFYIFFRHIVEGMKHLRQHGFLHRDIKPGNILVAFEEDGSSVYKLSDFGTAKPVMETEAFQSLVGTEEYLHPDIFKAAFIDNYTPRTFDVSADLWSLGATVYHAATGNVPFRPYLGRENRVMMFNMIAQKEYGVISGEQKSSTGNVVWNRELPATCTYSKWLKERLTTILAKLMEKDLRLAHTFETFFVAADDLLDRWVLHVFSTTSAKSFQIYMKKDNKYSDVQESIYFETNIPADDQILCFDEGYLKTVVSETEPVQNYPVTTISSPLVLIRNTGLTDCVHHEEVCFWYNSSFLPDPAHTFPIAVHLDNDLRVGRALCQNIASIQKRINLGCITQELFYKTISRATQWKNILIDNLGLETRLYKERVKDISVMSCPVMNNMVSMPTMEIGKQSLEMDINTMDSELIAIHTAVKECVTIMEKIKSSSESTSKVFPKTKEWLENKCQRRIQRLLQQAKEKKMKFEERRRQRTFPYHEEQLHKFDRKEMIELHQKSIVLWKDQCKPDLEKSHENFLRWHRELTVIQKDIEQLQAEINDLKAKLKDFVKKHAKNNSQLRKSSLGVTESSGYYTPKSRKSAKRKDLTQTLITQLDSLTSDMSDLKKDVSESNEQLKSLEQLTNSDFPELKNFVDS</sequence>
<dbReference type="Gene3D" id="1.20.1270.420">
    <property type="match status" value="1"/>
</dbReference>
<dbReference type="InterPro" id="IPR041087">
    <property type="entry name" value="TBK1_ULD"/>
</dbReference>
<name>A0ABD3UX73_SINWO</name>
<keyword evidence="3" id="KW-0963">Cytoplasm</keyword>
<reference evidence="13 14" key="1">
    <citation type="submission" date="2024-11" db="EMBL/GenBank/DDBJ databases">
        <title>Chromosome-level genome assembly of the freshwater bivalve Anodonta woodiana.</title>
        <authorList>
            <person name="Chen X."/>
        </authorList>
    </citation>
    <scope>NUCLEOTIDE SEQUENCE [LARGE SCALE GENOMIC DNA]</scope>
    <source>
        <strain evidence="13">MN2024</strain>
        <tissue evidence="13">Gills</tissue>
    </source>
</reference>
<dbReference type="InterPro" id="IPR008271">
    <property type="entry name" value="Ser/Thr_kinase_AS"/>
</dbReference>
<proteinExistence type="predicted"/>
<feature type="coiled-coil region" evidence="10">
    <location>
        <begin position="551"/>
        <end position="578"/>
    </location>
</feature>
<dbReference type="InterPro" id="IPR041309">
    <property type="entry name" value="TBK1_CC1"/>
</dbReference>
<gene>
    <name evidence="13" type="ORF">ACJMK2_017306</name>
</gene>
<dbReference type="GO" id="GO:0005524">
    <property type="term" value="F:ATP binding"/>
    <property type="evidence" value="ECO:0007669"/>
    <property type="project" value="UniProtKB-KW"/>
</dbReference>
<evidence type="ECO:0000256" key="6">
    <source>
        <dbReference type="ARBA" id="ARBA00022741"/>
    </source>
</evidence>
<dbReference type="Proteomes" id="UP001634394">
    <property type="component" value="Unassembled WGS sequence"/>
</dbReference>
<evidence type="ECO:0000256" key="8">
    <source>
        <dbReference type="ARBA" id="ARBA00022840"/>
    </source>
</evidence>
<evidence type="ECO:0000256" key="10">
    <source>
        <dbReference type="SAM" id="Coils"/>
    </source>
</evidence>
<feature type="coiled-coil region" evidence="10">
    <location>
        <begin position="699"/>
        <end position="726"/>
    </location>
</feature>
<dbReference type="PANTHER" id="PTHR22969:SF15">
    <property type="entry name" value="FI05319P"/>
    <property type="match status" value="1"/>
</dbReference>
<keyword evidence="5" id="KW-0808">Transferase</keyword>
<dbReference type="SUPFAM" id="SSF56112">
    <property type="entry name" value="Protein kinase-like (PK-like)"/>
    <property type="match status" value="1"/>
</dbReference>
<dbReference type="InterPro" id="IPR000719">
    <property type="entry name" value="Prot_kinase_dom"/>
</dbReference>
<dbReference type="EMBL" id="JBJQND010000015">
    <property type="protein sequence ID" value="KAL3853797.1"/>
    <property type="molecule type" value="Genomic_DNA"/>
</dbReference>
<evidence type="ECO:0000256" key="1">
    <source>
        <dbReference type="ARBA" id="ARBA00004496"/>
    </source>
</evidence>
<dbReference type="AlphaFoldDB" id="A0ABD3UX73"/>
<dbReference type="GO" id="GO:0008384">
    <property type="term" value="F:IkappaB kinase activity"/>
    <property type="evidence" value="ECO:0007669"/>
    <property type="project" value="UniProtKB-EC"/>
</dbReference>
<dbReference type="SMART" id="SM00220">
    <property type="entry name" value="S_TKc"/>
    <property type="match status" value="1"/>
</dbReference>
<dbReference type="EC" id="2.7.11.10" evidence="2"/>
<dbReference type="Pfam" id="PF18396">
    <property type="entry name" value="TBK1_ULD"/>
    <property type="match status" value="1"/>
</dbReference>
<organism evidence="13 14">
    <name type="scientific">Sinanodonta woodiana</name>
    <name type="common">Chinese pond mussel</name>
    <name type="synonym">Anodonta woodiana</name>
    <dbReference type="NCBI Taxonomy" id="1069815"/>
    <lineage>
        <taxon>Eukaryota</taxon>
        <taxon>Metazoa</taxon>
        <taxon>Spiralia</taxon>
        <taxon>Lophotrochozoa</taxon>
        <taxon>Mollusca</taxon>
        <taxon>Bivalvia</taxon>
        <taxon>Autobranchia</taxon>
        <taxon>Heteroconchia</taxon>
        <taxon>Palaeoheterodonta</taxon>
        <taxon>Unionida</taxon>
        <taxon>Unionoidea</taxon>
        <taxon>Unionidae</taxon>
        <taxon>Unioninae</taxon>
        <taxon>Sinanodonta</taxon>
    </lineage>
</organism>